<evidence type="ECO:0000313" key="3">
    <source>
        <dbReference type="Proteomes" id="UP000217676"/>
    </source>
</evidence>
<feature type="domain" description="Putative restriction endonuclease" evidence="1">
    <location>
        <begin position="16"/>
        <end position="86"/>
    </location>
</feature>
<protein>
    <recommendedName>
        <fullName evidence="1">Putative restriction endonuclease domain-containing protein</fullName>
    </recommendedName>
</protein>
<sequence>MKACPPAGGWAVASAVASDSHADTDRIVKRERYAEYRAPLYLVVDRQEKSVTVYSEPGGLGYTRVDGPHPFGARVRLPEPFGLDLDTADLV</sequence>
<organism evidence="2 3">
    <name type="scientific">Streptomyces laurentii</name>
    <dbReference type="NCBI Taxonomy" id="39478"/>
    <lineage>
        <taxon>Bacteria</taxon>
        <taxon>Bacillati</taxon>
        <taxon>Actinomycetota</taxon>
        <taxon>Actinomycetes</taxon>
        <taxon>Kitasatosporales</taxon>
        <taxon>Streptomycetaceae</taxon>
        <taxon>Streptomyces</taxon>
    </lineage>
</organism>
<evidence type="ECO:0000313" key="2">
    <source>
        <dbReference type="EMBL" id="BAU85735.1"/>
    </source>
</evidence>
<accession>A0A160P4D4</accession>
<proteinExistence type="predicted"/>
<dbReference type="CDD" id="cd06260">
    <property type="entry name" value="DUF820-like"/>
    <property type="match status" value="1"/>
</dbReference>
<name>A0A160P4D4_STRLU</name>
<keyword evidence="3" id="KW-1185">Reference proteome</keyword>
<dbReference type="InterPro" id="IPR008538">
    <property type="entry name" value="Uma2"/>
</dbReference>
<dbReference type="InterPro" id="IPR012296">
    <property type="entry name" value="Nuclease_put_TT1808"/>
</dbReference>
<dbReference type="Pfam" id="PF05685">
    <property type="entry name" value="Uma2"/>
    <property type="match status" value="1"/>
</dbReference>
<gene>
    <name evidence="2" type="ORF">SLA_4851</name>
</gene>
<dbReference type="SUPFAM" id="SSF52980">
    <property type="entry name" value="Restriction endonuclease-like"/>
    <property type="match status" value="1"/>
</dbReference>
<dbReference type="Gene3D" id="3.90.1570.10">
    <property type="entry name" value="tt1808, chain A"/>
    <property type="match status" value="1"/>
</dbReference>
<reference evidence="2 3" key="1">
    <citation type="journal article" date="2016" name="Genome Announc.">
        <title>Complete Genome Sequence of Thiostrepton-Producing Streptomyces laurentii ATCC 31255.</title>
        <authorList>
            <person name="Doi K."/>
            <person name="Fujino Y."/>
            <person name="Nagayoshi Y."/>
            <person name="Ohshima T."/>
            <person name="Ogata S."/>
        </authorList>
    </citation>
    <scope>NUCLEOTIDE SEQUENCE [LARGE SCALE GENOMIC DNA]</scope>
    <source>
        <strain evidence="2 3">ATCC 31255</strain>
    </source>
</reference>
<dbReference type="Proteomes" id="UP000217676">
    <property type="component" value="Chromosome"/>
</dbReference>
<dbReference type="InterPro" id="IPR011335">
    <property type="entry name" value="Restrct_endonuc-II-like"/>
</dbReference>
<dbReference type="AlphaFoldDB" id="A0A160P4D4"/>
<dbReference type="KEGG" id="slau:SLA_4851"/>
<evidence type="ECO:0000259" key="1">
    <source>
        <dbReference type="Pfam" id="PF05685"/>
    </source>
</evidence>
<dbReference type="EMBL" id="AP017424">
    <property type="protein sequence ID" value="BAU85735.1"/>
    <property type="molecule type" value="Genomic_DNA"/>
</dbReference>